<dbReference type="InterPro" id="IPR001650">
    <property type="entry name" value="Helicase_C-like"/>
</dbReference>
<feature type="compositionally biased region" description="Polar residues" evidence="3">
    <location>
        <begin position="105"/>
        <end position="114"/>
    </location>
</feature>
<dbReference type="PANTHER" id="PTHR10799">
    <property type="entry name" value="SNF2/RAD54 HELICASE FAMILY"/>
    <property type="match status" value="1"/>
</dbReference>
<evidence type="ECO:0000259" key="4">
    <source>
        <dbReference type="PROSITE" id="PS50966"/>
    </source>
</evidence>
<dbReference type="InterPro" id="IPR013663">
    <property type="entry name" value="Helicase_SWF/SNF/SWI_bac"/>
</dbReference>
<dbReference type="SMART" id="SM00487">
    <property type="entry name" value="DEXDc"/>
    <property type="match status" value="1"/>
</dbReference>
<keyword evidence="7" id="KW-0067">ATP-binding</keyword>
<dbReference type="EMBL" id="BJMH01000002">
    <property type="protein sequence ID" value="GEB31055.1"/>
    <property type="molecule type" value="Genomic_DNA"/>
</dbReference>
<reference evidence="7 8" key="1">
    <citation type="submission" date="2019-06" db="EMBL/GenBank/DDBJ databases">
        <title>Whole genome shotgun sequence of Brevibacillus parabrevis NBRC 12334.</title>
        <authorList>
            <person name="Hosoyama A."/>
            <person name="Uohara A."/>
            <person name="Ohji S."/>
            <person name="Ichikawa N."/>
        </authorList>
    </citation>
    <scope>NUCLEOTIDE SEQUENCE [LARGE SCALE GENOMIC DNA]</scope>
    <source>
        <strain evidence="7 8">NBRC 12334</strain>
    </source>
</reference>
<keyword evidence="1" id="KW-0378">Hydrolase</keyword>
<dbReference type="FunFam" id="3.40.50.300:FF:000533">
    <property type="entry name" value="Helicase, Snf2 family"/>
    <property type="match status" value="1"/>
</dbReference>
<evidence type="ECO:0000256" key="3">
    <source>
        <dbReference type="SAM" id="MobiDB-lite"/>
    </source>
</evidence>
<dbReference type="Gene3D" id="3.40.50.10810">
    <property type="entry name" value="Tandem AAA-ATPase domain"/>
    <property type="match status" value="1"/>
</dbReference>
<evidence type="ECO:0000313" key="7">
    <source>
        <dbReference type="EMBL" id="GEB31055.1"/>
    </source>
</evidence>
<dbReference type="InterPro" id="IPR007527">
    <property type="entry name" value="Znf_SWIM"/>
</dbReference>
<feature type="domain" description="Helicase ATP-binding" evidence="5">
    <location>
        <begin position="652"/>
        <end position="815"/>
    </location>
</feature>
<evidence type="ECO:0000256" key="1">
    <source>
        <dbReference type="ARBA" id="ARBA00022801"/>
    </source>
</evidence>
<keyword evidence="7" id="KW-0547">Nucleotide-binding</keyword>
<keyword evidence="2" id="KW-0862">Zinc</keyword>
<evidence type="ECO:0000259" key="6">
    <source>
        <dbReference type="PROSITE" id="PS51194"/>
    </source>
</evidence>
<dbReference type="SMART" id="SM00490">
    <property type="entry name" value="HELICc"/>
    <property type="match status" value="1"/>
</dbReference>
<gene>
    <name evidence="7" type="ORF">BPA01_06350</name>
</gene>
<dbReference type="Pfam" id="PF08455">
    <property type="entry name" value="SNF2_assoc"/>
    <property type="match status" value="1"/>
</dbReference>
<organism evidence="7 8">
    <name type="scientific">Brevibacillus parabrevis</name>
    <dbReference type="NCBI Taxonomy" id="54914"/>
    <lineage>
        <taxon>Bacteria</taxon>
        <taxon>Bacillati</taxon>
        <taxon>Bacillota</taxon>
        <taxon>Bacilli</taxon>
        <taxon>Bacillales</taxon>
        <taxon>Paenibacillaceae</taxon>
        <taxon>Brevibacillus</taxon>
    </lineage>
</organism>
<evidence type="ECO:0000259" key="5">
    <source>
        <dbReference type="PROSITE" id="PS51192"/>
    </source>
</evidence>
<dbReference type="GO" id="GO:0005524">
    <property type="term" value="F:ATP binding"/>
    <property type="evidence" value="ECO:0007669"/>
    <property type="project" value="InterPro"/>
</dbReference>
<proteinExistence type="predicted"/>
<name>A0A4Y3PED8_BREPA</name>
<keyword evidence="7" id="KW-0347">Helicase</keyword>
<dbReference type="InterPro" id="IPR000330">
    <property type="entry name" value="SNF2_N"/>
</dbReference>
<feature type="domain" description="Helicase C-terminal" evidence="6">
    <location>
        <begin position="925"/>
        <end position="1087"/>
    </location>
</feature>
<dbReference type="Proteomes" id="UP000316882">
    <property type="component" value="Unassembled WGS sequence"/>
</dbReference>
<evidence type="ECO:0000313" key="8">
    <source>
        <dbReference type="Proteomes" id="UP000316882"/>
    </source>
</evidence>
<dbReference type="GO" id="GO:0008270">
    <property type="term" value="F:zinc ion binding"/>
    <property type="evidence" value="ECO:0007669"/>
    <property type="project" value="UniProtKB-KW"/>
</dbReference>
<dbReference type="Pfam" id="PF00271">
    <property type="entry name" value="Helicase_C"/>
    <property type="match status" value="1"/>
</dbReference>
<comment type="caution">
    <text evidence="7">The sequence shown here is derived from an EMBL/GenBank/DDBJ whole genome shotgun (WGS) entry which is preliminary data.</text>
</comment>
<dbReference type="STRING" id="54914.AV540_19485"/>
<keyword evidence="2" id="KW-0479">Metal-binding</keyword>
<keyword evidence="8" id="KW-1185">Reference proteome</keyword>
<keyword evidence="2" id="KW-0863">Zinc-finger</keyword>
<dbReference type="InterPro" id="IPR038718">
    <property type="entry name" value="SNF2-like_sf"/>
</dbReference>
<dbReference type="Pfam" id="PF04434">
    <property type="entry name" value="SWIM"/>
    <property type="match status" value="1"/>
</dbReference>
<dbReference type="RefSeq" id="WP_122965116.1">
    <property type="nucleotide sequence ID" value="NZ_BJMH01000002.1"/>
</dbReference>
<dbReference type="SUPFAM" id="SSF52540">
    <property type="entry name" value="P-loop containing nucleoside triphosphate hydrolases"/>
    <property type="match status" value="2"/>
</dbReference>
<dbReference type="PROSITE" id="PS51194">
    <property type="entry name" value="HELICASE_CTER"/>
    <property type="match status" value="1"/>
</dbReference>
<evidence type="ECO:0000256" key="2">
    <source>
        <dbReference type="PROSITE-ProRule" id="PRU00325"/>
    </source>
</evidence>
<dbReference type="Pfam" id="PF00176">
    <property type="entry name" value="SNF2-rel_dom"/>
    <property type="match status" value="1"/>
</dbReference>
<dbReference type="GO" id="GO:0016787">
    <property type="term" value="F:hydrolase activity"/>
    <property type="evidence" value="ECO:0007669"/>
    <property type="project" value="UniProtKB-KW"/>
</dbReference>
<dbReference type="InterPro" id="IPR049730">
    <property type="entry name" value="SNF2/RAD54-like_C"/>
</dbReference>
<dbReference type="CDD" id="cd18793">
    <property type="entry name" value="SF2_C_SNF"/>
    <property type="match status" value="1"/>
</dbReference>
<dbReference type="Gene3D" id="3.40.50.300">
    <property type="entry name" value="P-loop containing nucleotide triphosphate hydrolases"/>
    <property type="match status" value="1"/>
</dbReference>
<sequence>MSFSISHQKIKEWCGRLSYERGKAFYRSQKVSVDTFQPEPMIVRATVQAGKHDYQVHMEGDEAGIVATCSCPALRSYEQYCQHIAAVLLTVRDLPQDEFSPKGSRVNTPASRESATADRDDQLTQGILDLFGGARRQGTRMRKVLLDERAVLEAEIICKIVPYGYRKAVIGIELKLGPKRLYVVKNIRDFLAKMEKGEPYAFSAHFTYDPKCHRFLQAHEPIMEELVHVYHHEKLYRETAGYSYQEAKAAGSERTLIVPPFAWDSLFAHLLKAPGVRVVQGEQTYETFQAQTGKVPLQFAFDAGDSEAEYRLTVEGLSGLTVLREYGCILHDGVWMKQSTDACNNLQQLKQMLEAHQRQDIVVPKEQMEPFMTKVVPGLMKLGSVRIAQPVADRIVQTQLKARLYLDRIRDRLLAGLEFQYGDIVINPLVTDTNGQNRDNDLILMRDGEKEQRILELMEQSAFVQTEAGYFLDDEEAEYEFLHTVVPELEKWCKVYATTAVKLRLASMHVPPKVKVEINERTNWLEVRFDVEGFPPTEIKQLLLALEEKRKYYRLPTGALLPLETKEFERINQLVDEIGVRHANWIASGFALPMLHGLRLLDTPQDKTVQFGKTLRSFLENMRNPDNLDFRVPDRMEPVLRDYQKFGFQWLMTLAHYGFGGILADDMGLGKTVQSIAYMVAKLPDIRSRKQPILIVSPASLLYNWRNELNKFAPELVVRIVDGSRQERNTAREEAEAVDVLITSYPLLRRDYAEYAERTFHTLFLDEAQAFKNHTTQTAQAVKSIQAGQRFALTGTPIENRLEELWSIYDVVFPELFPQRKAFQDLPREVIAKRARPFLLRRLKSEVLQELPEKIETLQATALLPEQQKLYIAYLAKLQQDAVKHLNEQTFDKNRIKILAGLTRLRQLCCHPALFVEGYEGSSAKFEQLLEVLEECLGAGKRVLLFSQFTEMLAIIGRELGDHGIPFFYLDGNTPAAERIELCNRFNDGECDLFLMSLKAGGTGLNLTGADTVILYDLWWNPAVEEQAADRAHRIGQKRVVQVIRLVAQGTVEEKMYELQQKKKHLIEEVIAPGEAAISTMSEEDLREILMI</sequence>
<protein>
    <submittedName>
        <fullName evidence="7">Helicase SNF</fullName>
    </submittedName>
</protein>
<feature type="region of interest" description="Disordered" evidence="3">
    <location>
        <begin position="98"/>
        <end position="119"/>
    </location>
</feature>
<dbReference type="AlphaFoldDB" id="A0A4Y3PED8"/>
<feature type="domain" description="SWIM-type" evidence="4">
    <location>
        <begin position="54"/>
        <end position="92"/>
    </location>
</feature>
<dbReference type="GO" id="GO:0004386">
    <property type="term" value="F:helicase activity"/>
    <property type="evidence" value="ECO:0007669"/>
    <property type="project" value="UniProtKB-KW"/>
</dbReference>
<dbReference type="InterPro" id="IPR027417">
    <property type="entry name" value="P-loop_NTPase"/>
</dbReference>
<accession>A0A4Y3PED8</accession>
<dbReference type="InterPro" id="IPR014001">
    <property type="entry name" value="Helicase_ATP-bd"/>
</dbReference>
<dbReference type="PROSITE" id="PS51192">
    <property type="entry name" value="HELICASE_ATP_BIND_1"/>
    <property type="match status" value="1"/>
</dbReference>
<dbReference type="PROSITE" id="PS50966">
    <property type="entry name" value="ZF_SWIM"/>
    <property type="match status" value="1"/>
</dbReference>